<keyword evidence="1" id="KW-0472">Membrane</keyword>
<proteinExistence type="predicted"/>
<dbReference type="EMBL" id="DUFG01000021">
    <property type="protein sequence ID" value="HIH08565.1"/>
    <property type="molecule type" value="Genomic_DNA"/>
</dbReference>
<keyword evidence="1" id="KW-0812">Transmembrane</keyword>
<reference evidence="3" key="2">
    <citation type="submission" date="2021-03" db="EMBL/GenBank/DDBJ databases">
        <authorList>
            <person name="Jaffe A."/>
        </authorList>
    </citation>
    <scope>NUCLEOTIDE SEQUENCE</scope>
    <source>
        <strain evidence="3">RIFCSPHIGHO2_01_FULL_GW2011_AR10_43_9</strain>
    </source>
</reference>
<evidence type="ECO:0000313" key="4">
    <source>
        <dbReference type="Proteomes" id="UP000577419"/>
    </source>
</evidence>
<dbReference type="AlphaFoldDB" id="A0A7J4IWD3"/>
<organism evidence="2 4">
    <name type="scientific">Candidatus Iainarchaeum sp</name>
    <dbReference type="NCBI Taxonomy" id="3101447"/>
    <lineage>
        <taxon>Archaea</taxon>
        <taxon>Candidatus Iainarchaeota</taxon>
        <taxon>Candidatus Iainarchaeia</taxon>
        <taxon>Candidatus Iainarchaeales</taxon>
        <taxon>Candidatus Iainarchaeaceae</taxon>
        <taxon>Candidatus Iainarchaeum</taxon>
    </lineage>
</organism>
<evidence type="ECO:0000313" key="3">
    <source>
        <dbReference type="EMBL" id="MBS3059830.1"/>
    </source>
</evidence>
<protein>
    <submittedName>
        <fullName evidence="2">Uncharacterized protein</fullName>
    </submittedName>
</protein>
<comment type="caution">
    <text evidence="2">The sequence shown here is derived from an EMBL/GenBank/DDBJ whole genome shotgun (WGS) entry which is preliminary data.</text>
</comment>
<keyword evidence="1" id="KW-1133">Transmembrane helix</keyword>
<sequence length="66" mass="7491">MKLKKKHWLILYLVFVGIPAIVFSGSLYFFATSDPELAITIALGAAVVLVFFVWLLKNFRSLLRGF</sequence>
<name>A0A7J4IWD3_9ARCH</name>
<feature type="transmembrane region" description="Helical" evidence="1">
    <location>
        <begin position="9"/>
        <end position="31"/>
    </location>
</feature>
<reference evidence="4" key="1">
    <citation type="journal article" date="2020" name="bioRxiv">
        <title>A rank-normalized archaeal taxonomy based on genome phylogeny resolves widespread incomplete and uneven classifications.</title>
        <authorList>
            <person name="Rinke C."/>
            <person name="Chuvochina M."/>
            <person name="Mussig A.J."/>
            <person name="Chaumeil P.-A."/>
            <person name="Waite D.W."/>
            <person name="Whitman W.B."/>
            <person name="Parks D.H."/>
            <person name="Hugenholtz P."/>
        </authorList>
    </citation>
    <scope>NUCLEOTIDE SEQUENCE [LARGE SCALE GENOMIC DNA]</scope>
</reference>
<reference evidence="3" key="3">
    <citation type="submission" date="2021-05" db="EMBL/GenBank/DDBJ databases">
        <title>Protein family content uncovers lineage relationships and bacterial pathway maintenance mechanisms in DPANN archaea.</title>
        <authorList>
            <person name="Castelle C.J."/>
            <person name="Meheust R."/>
            <person name="Jaffe A.L."/>
            <person name="Seitz K."/>
            <person name="Gong X."/>
            <person name="Baker B.J."/>
            <person name="Banfield J.F."/>
        </authorList>
    </citation>
    <scope>NUCLEOTIDE SEQUENCE</scope>
    <source>
        <strain evidence="3">RIFCSPHIGHO2_01_FULL_GW2011_AR10_43_9</strain>
    </source>
</reference>
<dbReference type="EMBL" id="JAGVWF010000082">
    <property type="protein sequence ID" value="MBS3059830.1"/>
    <property type="molecule type" value="Genomic_DNA"/>
</dbReference>
<gene>
    <name evidence="2" type="ORF">HA237_04310</name>
    <name evidence="3" type="ORF">J4224_05410</name>
</gene>
<evidence type="ECO:0000256" key="1">
    <source>
        <dbReference type="SAM" id="Phobius"/>
    </source>
</evidence>
<evidence type="ECO:0000313" key="2">
    <source>
        <dbReference type="EMBL" id="HIH08565.1"/>
    </source>
</evidence>
<feature type="transmembrane region" description="Helical" evidence="1">
    <location>
        <begin position="37"/>
        <end position="56"/>
    </location>
</feature>
<dbReference type="Proteomes" id="UP000577419">
    <property type="component" value="Unassembled WGS sequence"/>
</dbReference>
<dbReference type="Proteomes" id="UP000683213">
    <property type="component" value="Unassembled WGS sequence"/>
</dbReference>
<accession>A0A7J4IWD3</accession>